<sequence length="65" mass="7362">MIRRLRKCRAPPPPAVRVGWLIDWGGFVSVIFITAAVLVALVTGRYPITDHRNSTGYPHMNMTRQ</sequence>
<feature type="transmembrane region" description="Helical" evidence="1">
    <location>
        <begin position="21"/>
        <end position="42"/>
    </location>
</feature>
<evidence type="ECO:0000313" key="2">
    <source>
        <dbReference type="EMBL" id="KAH3692377.1"/>
    </source>
</evidence>
<gene>
    <name evidence="2" type="ORF">DPMN_194827</name>
</gene>
<dbReference type="EMBL" id="JAIWYP010000023">
    <property type="protein sequence ID" value="KAH3692377.1"/>
    <property type="molecule type" value="Genomic_DNA"/>
</dbReference>
<dbReference type="Proteomes" id="UP000828390">
    <property type="component" value="Unassembled WGS sequence"/>
</dbReference>
<comment type="caution">
    <text evidence="2">The sequence shown here is derived from an EMBL/GenBank/DDBJ whole genome shotgun (WGS) entry which is preliminary data.</text>
</comment>
<name>A0A9D3Y2A3_DREPO</name>
<dbReference type="AlphaFoldDB" id="A0A9D3Y2A3"/>
<keyword evidence="1" id="KW-0472">Membrane</keyword>
<organism evidence="2 3">
    <name type="scientific">Dreissena polymorpha</name>
    <name type="common">Zebra mussel</name>
    <name type="synonym">Mytilus polymorpha</name>
    <dbReference type="NCBI Taxonomy" id="45954"/>
    <lineage>
        <taxon>Eukaryota</taxon>
        <taxon>Metazoa</taxon>
        <taxon>Spiralia</taxon>
        <taxon>Lophotrochozoa</taxon>
        <taxon>Mollusca</taxon>
        <taxon>Bivalvia</taxon>
        <taxon>Autobranchia</taxon>
        <taxon>Heteroconchia</taxon>
        <taxon>Euheterodonta</taxon>
        <taxon>Imparidentia</taxon>
        <taxon>Neoheterodontei</taxon>
        <taxon>Myida</taxon>
        <taxon>Dreissenoidea</taxon>
        <taxon>Dreissenidae</taxon>
        <taxon>Dreissena</taxon>
    </lineage>
</organism>
<keyword evidence="1" id="KW-1133">Transmembrane helix</keyword>
<evidence type="ECO:0000256" key="1">
    <source>
        <dbReference type="SAM" id="Phobius"/>
    </source>
</evidence>
<protein>
    <submittedName>
        <fullName evidence="2">Uncharacterized protein</fullName>
    </submittedName>
</protein>
<evidence type="ECO:0000313" key="3">
    <source>
        <dbReference type="Proteomes" id="UP000828390"/>
    </source>
</evidence>
<keyword evidence="3" id="KW-1185">Reference proteome</keyword>
<reference evidence="2" key="1">
    <citation type="journal article" date="2019" name="bioRxiv">
        <title>The Genome of the Zebra Mussel, Dreissena polymorpha: A Resource for Invasive Species Research.</title>
        <authorList>
            <person name="McCartney M.A."/>
            <person name="Auch B."/>
            <person name="Kono T."/>
            <person name="Mallez S."/>
            <person name="Zhang Y."/>
            <person name="Obille A."/>
            <person name="Becker A."/>
            <person name="Abrahante J.E."/>
            <person name="Garbe J."/>
            <person name="Badalamenti J.P."/>
            <person name="Herman A."/>
            <person name="Mangelson H."/>
            <person name="Liachko I."/>
            <person name="Sullivan S."/>
            <person name="Sone E.D."/>
            <person name="Koren S."/>
            <person name="Silverstein K.A.T."/>
            <person name="Beckman K.B."/>
            <person name="Gohl D.M."/>
        </authorList>
    </citation>
    <scope>NUCLEOTIDE SEQUENCE</scope>
    <source>
        <strain evidence="2">Duluth1</strain>
        <tissue evidence="2">Whole animal</tissue>
    </source>
</reference>
<proteinExistence type="predicted"/>
<keyword evidence="1" id="KW-0812">Transmembrane</keyword>
<reference evidence="2" key="2">
    <citation type="submission" date="2020-11" db="EMBL/GenBank/DDBJ databases">
        <authorList>
            <person name="McCartney M.A."/>
            <person name="Auch B."/>
            <person name="Kono T."/>
            <person name="Mallez S."/>
            <person name="Becker A."/>
            <person name="Gohl D.M."/>
            <person name="Silverstein K.A.T."/>
            <person name="Koren S."/>
            <person name="Bechman K.B."/>
            <person name="Herman A."/>
            <person name="Abrahante J.E."/>
            <person name="Garbe J."/>
        </authorList>
    </citation>
    <scope>NUCLEOTIDE SEQUENCE</scope>
    <source>
        <strain evidence="2">Duluth1</strain>
        <tissue evidence="2">Whole animal</tissue>
    </source>
</reference>
<accession>A0A9D3Y2A3</accession>